<feature type="transmembrane region" description="Helical" evidence="6">
    <location>
        <begin position="289"/>
        <end position="310"/>
    </location>
</feature>
<dbReference type="EMBL" id="LKHS01000007">
    <property type="protein sequence ID" value="KQH86273.1"/>
    <property type="molecule type" value="Genomic_DNA"/>
</dbReference>
<dbReference type="PANTHER" id="PTHR35007:SF2">
    <property type="entry name" value="PILUS ASSEMBLE PROTEIN"/>
    <property type="match status" value="1"/>
</dbReference>
<dbReference type="Gene3D" id="1.20.81.30">
    <property type="entry name" value="Type II secretion system (T2SS), domain F"/>
    <property type="match status" value="1"/>
</dbReference>
<comment type="subcellular location">
    <subcellularLocation>
        <location evidence="1">Cell membrane</location>
        <topology evidence="1">Multi-pass membrane protein</topology>
    </subcellularLocation>
</comment>
<evidence type="ECO:0000256" key="1">
    <source>
        <dbReference type="ARBA" id="ARBA00004651"/>
    </source>
</evidence>
<dbReference type="InParanoid" id="A0A0Q2ME02"/>
<feature type="domain" description="Type II secretion system protein GspF" evidence="7">
    <location>
        <begin position="177"/>
        <end position="304"/>
    </location>
</feature>
<evidence type="ECO:0000256" key="6">
    <source>
        <dbReference type="SAM" id="Phobius"/>
    </source>
</evidence>
<feature type="transmembrane region" description="Helical" evidence="6">
    <location>
        <begin position="139"/>
        <end position="158"/>
    </location>
</feature>
<sequence length="318" mass="35060">MDDLLTALSSFQLTEQTVFLGLILIATVLLIMSVALIVVGTKAPIQRQLEEIRKAGAVKTPSTLAKKRDKIHNTLESIAPIMSPKNIKERESVRHQLMHAGYHEASALTTFYALKVLSTLAGVSISALMYFLYPDMKNLKLIVIFSVAMGLFLPNFLLDRMVKKRKSRIKGGIPDALDLLVVCTESGLGFNAALRRVADELMISHPDLADELDTVCAKIKAGVEMSEAMAQLVERTGLTEISGLVSMLAHASRIGGSISQTLRDYTEDFRDKRNQEVEEIAAKIPTKMIFPLLLFVWPCFFIVAVGPSMLSLTAHFGR</sequence>
<evidence type="ECO:0000313" key="9">
    <source>
        <dbReference type="Proteomes" id="UP000051221"/>
    </source>
</evidence>
<dbReference type="GO" id="GO:0005886">
    <property type="term" value="C:plasma membrane"/>
    <property type="evidence" value="ECO:0007669"/>
    <property type="project" value="UniProtKB-SubCell"/>
</dbReference>
<dbReference type="PANTHER" id="PTHR35007">
    <property type="entry name" value="INTEGRAL MEMBRANE PROTEIN-RELATED"/>
    <property type="match status" value="1"/>
</dbReference>
<keyword evidence="4 6" id="KW-1133">Transmembrane helix</keyword>
<proteinExistence type="predicted"/>
<keyword evidence="2" id="KW-1003">Cell membrane</keyword>
<dbReference type="InterPro" id="IPR042094">
    <property type="entry name" value="T2SS_GspF_sf"/>
</dbReference>
<dbReference type="InterPro" id="IPR018076">
    <property type="entry name" value="T2SS_GspF_dom"/>
</dbReference>
<evidence type="ECO:0000313" key="8">
    <source>
        <dbReference type="EMBL" id="KQH86273.1"/>
    </source>
</evidence>
<protein>
    <submittedName>
        <fullName evidence="8">Pilus assembly protein TadC</fullName>
    </submittedName>
</protein>
<feature type="transmembrane region" description="Helical" evidence="6">
    <location>
        <begin position="112"/>
        <end position="133"/>
    </location>
</feature>
<evidence type="ECO:0000256" key="2">
    <source>
        <dbReference type="ARBA" id="ARBA00022475"/>
    </source>
</evidence>
<dbReference type="Pfam" id="PF00482">
    <property type="entry name" value="T2SSF"/>
    <property type="match status" value="1"/>
</dbReference>
<accession>A0A0Q2ME02</accession>
<keyword evidence="9" id="KW-1185">Reference proteome</keyword>
<dbReference type="Proteomes" id="UP000051221">
    <property type="component" value="Unassembled WGS sequence"/>
</dbReference>
<name>A0A0Q2ME02_VIBFU</name>
<feature type="transmembrane region" description="Helical" evidence="6">
    <location>
        <begin position="18"/>
        <end position="39"/>
    </location>
</feature>
<keyword evidence="3 6" id="KW-0812">Transmembrane</keyword>
<evidence type="ECO:0000256" key="5">
    <source>
        <dbReference type="ARBA" id="ARBA00023136"/>
    </source>
</evidence>
<reference evidence="8 9" key="1">
    <citation type="submission" date="2015-08" db="EMBL/GenBank/DDBJ databases">
        <title>Antibacterial properties of a collection of Vibrionaceae strains.</title>
        <authorList>
            <person name="Giubergia S."/>
        </authorList>
    </citation>
    <scope>NUCLEOTIDE SEQUENCE [LARGE SCALE GENOMIC DNA]</scope>
    <source>
        <strain evidence="8 9">S0821</strain>
    </source>
</reference>
<evidence type="ECO:0000256" key="3">
    <source>
        <dbReference type="ARBA" id="ARBA00022692"/>
    </source>
</evidence>
<organism evidence="8 9">
    <name type="scientific">Vibrio furnissii</name>
    <dbReference type="NCBI Taxonomy" id="29494"/>
    <lineage>
        <taxon>Bacteria</taxon>
        <taxon>Pseudomonadati</taxon>
        <taxon>Pseudomonadota</taxon>
        <taxon>Gammaproteobacteria</taxon>
        <taxon>Vibrionales</taxon>
        <taxon>Vibrionaceae</taxon>
        <taxon>Vibrio</taxon>
    </lineage>
</organism>
<comment type="caution">
    <text evidence="8">The sequence shown here is derived from an EMBL/GenBank/DDBJ whole genome shotgun (WGS) entry which is preliminary data.</text>
</comment>
<dbReference type="AlphaFoldDB" id="A0A0Q2ME02"/>
<keyword evidence="5 6" id="KW-0472">Membrane</keyword>
<evidence type="ECO:0000256" key="4">
    <source>
        <dbReference type="ARBA" id="ARBA00022989"/>
    </source>
</evidence>
<dbReference type="RefSeq" id="WP_055465934.1">
    <property type="nucleotide sequence ID" value="NZ_CAWQRI010000122.1"/>
</dbReference>
<gene>
    <name evidence="8" type="ORF">AMR76_09570</name>
</gene>
<evidence type="ECO:0000259" key="7">
    <source>
        <dbReference type="Pfam" id="PF00482"/>
    </source>
</evidence>